<reference evidence="1 2" key="1">
    <citation type="submission" date="2013-04" db="EMBL/GenBank/DDBJ databases">
        <title>Complete genome sequence of Corynebacterium humireducens DSM 45392(T), isolated from a wastewater-fed microbial fuel cell.</title>
        <authorList>
            <person name="Ruckert C."/>
            <person name="Albersmeier A."/>
            <person name="Kalinowski J."/>
        </authorList>
    </citation>
    <scope>NUCLEOTIDE SEQUENCE [LARGE SCALE GENOMIC DNA]</scope>
    <source>
        <strain evidence="2">MFC-5</strain>
    </source>
</reference>
<dbReference type="OrthoDB" id="4403607at2"/>
<keyword evidence="2" id="KW-1185">Reference proteome</keyword>
<dbReference type="Proteomes" id="UP000031524">
    <property type="component" value="Chromosome"/>
</dbReference>
<evidence type="ECO:0000313" key="1">
    <source>
        <dbReference type="EMBL" id="AJE32899.1"/>
    </source>
</evidence>
<sequence>MNLYEAIDAQLRSIALPEDRGLAQRWFLRFLAANSRFTALQAAEIASQVGTRWGIDMMRDSIDEAWIIRPLPATRAEWEADGYRVPRDARPLLVTGADGRQVELFLLFDVDLVRDDLVGTIDHESRREPAPPAEGASDLAEFALHMGRRERHAFSHLWKVGVLLRWADVPVGAPAPERGPLGWVQTVRTDPSCCPTPRMCEEEACYCIVVHPDTEGAEIVGLVLSLIAQLMLAWTQGRRAGQQLCGNGEAHVSNLEIGIVSWVVGRRLGFGNHHANVEAFRFIENLSDFPAPDDVDWGCVIEAIGVMEDLLCGEDKPELQIPPKPRPAIDDVPGLVSDPFGVVGRELAMRKNDTDGEAAERWMLEFVSSNGRFSVPTALALGWQLYRRWGSAVAGDDSRSAWAGTLDIRSVEEWSVRGWVPNPQSVQLVAPGTHGQEVYYLLRDDALVANRLAALQSSVDEGRDRTVPVRSAPHDAPELTEFDDLVAPREKEMLRNLWRVEMIPVLVDSVDGGTEIPLDRGTPPYRLPVVVEEGVNPMNEIIEQLSNRVLAWELGVLHTAPIVNQRFWAASEWESALVAHVAARRLDLDVGEPSPLVEEALSRTERVPGLIRWAVVYHAAARVEDLLRGFPT</sequence>
<dbReference type="HOGENOM" id="CLU_431964_0_0_11"/>
<dbReference type="STRING" id="1223515.B842_05240"/>
<organism evidence="1 2">
    <name type="scientific">Corynebacterium humireducens NBRC 106098 = DSM 45392</name>
    <dbReference type="NCBI Taxonomy" id="1223515"/>
    <lineage>
        <taxon>Bacteria</taxon>
        <taxon>Bacillati</taxon>
        <taxon>Actinomycetota</taxon>
        <taxon>Actinomycetes</taxon>
        <taxon>Mycobacteriales</taxon>
        <taxon>Corynebacteriaceae</taxon>
        <taxon>Corynebacterium</taxon>
    </lineage>
</organism>
<dbReference type="RefSeq" id="WP_040085572.1">
    <property type="nucleotide sequence ID" value="NZ_BCSU01000007.1"/>
</dbReference>
<evidence type="ECO:0000313" key="2">
    <source>
        <dbReference type="Proteomes" id="UP000031524"/>
    </source>
</evidence>
<dbReference type="KEGG" id="chm:B842_05240"/>
<accession>A0A0B5DB15</accession>
<proteinExistence type="predicted"/>
<protein>
    <submittedName>
        <fullName evidence="1">Uncharacterized protein</fullName>
    </submittedName>
</protein>
<dbReference type="AlphaFoldDB" id="A0A0B5DB15"/>
<dbReference type="EMBL" id="CP005286">
    <property type="protein sequence ID" value="AJE32899.1"/>
    <property type="molecule type" value="Genomic_DNA"/>
</dbReference>
<gene>
    <name evidence="1" type="ORF">B842_05240</name>
</gene>
<name>A0A0B5DB15_9CORY</name>